<evidence type="ECO:0000256" key="1">
    <source>
        <dbReference type="ARBA" id="ARBA00007789"/>
    </source>
</evidence>
<dbReference type="GO" id="GO:0005829">
    <property type="term" value="C:cytosol"/>
    <property type="evidence" value="ECO:0007669"/>
    <property type="project" value="TreeGrafter"/>
</dbReference>
<dbReference type="AlphaFoldDB" id="A0A2T4UG17"/>
<reference evidence="3 4" key="1">
    <citation type="submission" date="2018-03" db="EMBL/GenBank/DDBJ databases">
        <title>Aquarubrobacter algicola gen. nov., sp. nov., a novel actinobacterium isolated from shallow eutrophic lake during the end of cyanobacterial harmful algal blooms.</title>
        <authorList>
            <person name="Chun S.J."/>
        </authorList>
    </citation>
    <scope>NUCLEOTIDE SEQUENCE [LARGE SCALE GENOMIC DNA]</scope>
    <source>
        <strain evidence="3 4">Seoho-28</strain>
    </source>
</reference>
<dbReference type="NCBIfam" id="TIGR03558">
    <property type="entry name" value="oxido_grp_1"/>
    <property type="match status" value="1"/>
</dbReference>
<dbReference type="GO" id="GO:0016705">
    <property type="term" value="F:oxidoreductase activity, acting on paired donors, with incorporation or reduction of molecular oxygen"/>
    <property type="evidence" value="ECO:0007669"/>
    <property type="project" value="InterPro"/>
</dbReference>
<comment type="caution">
    <text evidence="3">The sequence shown here is derived from an EMBL/GenBank/DDBJ whole genome shotgun (WGS) entry which is preliminary data.</text>
</comment>
<dbReference type="OrthoDB" id="9780518at2"/>
<organism evidence="3 4">
    <name type="scientific">Paraconexibacter algicola</name>
    <dbReference type="NCBI Taxonomy" id="2133960"/>
    <lineage>
        <taxon>Bacteria</taxon>
        <taxon>Bacillati</taxon>
        <taxon>Actinomycetota</taxon>
        <taxon>Thermoleophilia</taxon>
        <taxon>Solirubrobacterales</taxon>
        <taxon>Paraconexibacteraceae</taxon>
        <taxon>Paraconexibacter</taxon>
    </lineage>
</organism>
<dbReference type="InterPro" id="IPR036661">
    <property type="entry name" value="Luciferase-like_sf"/>
</dbReference>
<protein>
    <submittedName>
        <fullName evidence="3">LLM class flavin-dependent oxidoreductase</fullName>
    </submittedName>
</protein>
<evidence type="ECO:0000313" key="4">
    <source>
        <dbReference type="Proteomes" id="UP000240739"/>
    </source>
</evidence>
<evidence type="ECO:0000259" key="2">
    <source>
        <dbReference type="Pfam" id="PF00296"/>
    </source>
</evidence>
<dbReference type="PANTHER" id="PTHR30137">
    <property type="entry name" value="LUCIFERASE-LIKE MONOOXYGENASE"/>
    <property type="match status" value="1"/>
</dbReference>
<dbReference type="CDD" id="cd00347">
    <property type="entry name" value="Flavin_utilizing_monoxygenases"/>
    <property type="match status" value="1"/>
</dbReference>
<dbReference type="InterPro" id="IPR011251">
    <property type="entry name" value="Luciferase-like_dom"/>
</dbReference>
<keyword evidence="4" id="KW-1185">Reference proteome</keyword>
<dbReference type="Gene3D" id="3.20.20.30">
    <property type="entry name" value="Luciferase-like domain"/>
    <property type="match status" value="1"/>
</dbReference>
<dbReference type="RefSeq" id="WP_107566632.1">
    <property type="nucleotide sequence ID" value="NZ_PYYB01000001.1"/>
</dbReference>
<proteinExistence type="predicted"/>
<gene>
    <name evidence="3" type="ORF">C7Y72_00270</name>
</gene>
<dbReference type="Pfam" id="PF00296">
    <property type="entry name" value="Bac_luciferase"/>
    <property type="match status" value="1"/>
</dbReference>
<sequence length="345" mass="37361">MRVSVLDQSPISQGSTNAQALANTLDLARTADRLGYHRYWVAEHHGGAMAGASPEALIGPIAVQTTGIRVGSGGVMLPHYSPLKVAETFSLLDGLAPGRIDLGIGRAPGTDGMRSFALQRDRRQAAPDDFPEHLAELLAHLGRRPYPPEHPFRHLQVRGEHVTPPTAGTGPVPWLLGSSPQSAIWAGQLGLPYAYADFISPDGHDVAQLYRDRFVPGEHLRAPQLLLASWALAAPDAAEALALVSSGRMMFKMLRRGRPMLVPPTDVAQRFLESEGDTAPPRRMVCGTPEQVRAALEERVQRYRADELMLVTITHDHAARVRSYRLLADAFGLDAREPAATAVAA</sequence>
<comment type="similarity">
    <text evidence="1">To bacterial alkanal monooxygenase alpha and beta chains.</text>
</comment>
<accession>A0A2T4UG17</accession>
<feature type="domain" description="Luciferase-like" evidence="2">
    <location>
        <begin position="1"/>
        <end position="301"/>
    </location>
</feature>
<dbReference type="Proteomes" id="UP000240739">
    <property type="component" value="Unassembled WGS sequence"/>
</dbReference>
<dbReference type="InterPro" id="IPR050766">
    <property type="entry name" value="Bact_Lucif_Oxidored"/>
</dbReference>
<dbReference type="InterPro" id="IPR019949">
    <property type="entry name" value="CmoO-like"/>
</dbReference>
<evidence type="ECO:0000313" key="3">
    <source>
        <dbReference type="EMBL" id="PTL58194.1"/>
    </source>
</evidence>
<dbReference type="SUPFAM" id="SSF51679">
    <property type="entry name" value="Bacterial luciferase-like"/>
    <property type="match status" value="1"/>
</dbReference>
<dbReference type="EMBL" id="PYYB01000001">
    <property type="protein sequence ID" value="PTL58194.1"/>
    <property type="molecule type" value="Genomic_DNA"/>
</dbReference>
<name>A0A2T4UG17_9ACTN</name>
<dbReference type="PANTHER" id="PTHR30137:SF6">
    <property type="entry name" value="LUCIFERASE-LIKE MONOOXYGENASE"/>
    <property type="match status" value="1"/>
</dbReference>